<comment type="caution">
    <text evidence="1">The sequence shown here is derived from an EMBL/GenBank/DDBJ whole genome shotgun (WGS) entry which is preliminary data.</text>
</comment>
<dbReference type="AlphaFoldDB" id="J9GJS7"/>
<protein>
    <submittedName>
        <fullName evidence="1">Uncharacterized protein</fullName>
    </submittedName>
</protein>
<name>J9GJS7_9ZZZZ</name>
<organism evidence="1">
    <name type="scientific">gut metagenome</name>
    <dbReference type="NCBI Taxonomy" id="749906"/>
    <lineage>
        <taxon>unclassified sequences</taxon>
        <taxon>metagenomes</taxon>
        <taxon>organismal metagenomes</taxon>
    </lineage>
</organism>
<dbReference type="EMBL" id="AMCI01000863">
    <property type="protein sequence ID" value="EJX07519.1"/>
    <property type="molecule type" value="Genomic_DNA"/>
</dbReference>
<accession>J9GJS7</accession>
<gene>
    <name evidence="1" type="ORF">EVA_04373</name>
</gene>
<proteinExistence type="predicted"/>
<evidence type="ECO:0000313" key="1">
    <source>
        <dbReference type="EMBL" id="EJX07519.1"/>
    </source>
</evidence>
<sequence>MTRKRKQVELTERNGSRVTYVHDDKYRDVKHIHSNGEERFAYNQNNQ</sequence>
<reference evidence="1" key="1">
    <citation type="journal article" date="2012" name="PLoS ONE">
        <title>Gene sets for utilization of primary and secondary nutrition supplies in the distal gut of endangered iberian lynx.</title>
        <authorList>
            <person name="Alcaide M."/>
            <person name="Messina E."/>
            <person name="Richter M."/>
            <person name="Bargiela R."/>
            <person name="Peplies J."/>
            <person name="Huws S.A."/>
            <person name="Newbold C.J."/>
            <person name="Golyshin P.N."/>
            <person name="Simon M.A."/>
            <person name="Lopez G."/>
            <person name="Yakimov M.M."/>
            <person name="Ferrer M."/>
        </authorList>
    </citation>
    <scope>NUCLEOTIDE SEQUENCE</scope>
</reference>